<name>A0A147B8C3_9ACAR</name>
<reference evidence="1" key="1">
    <citation type="submission" date="2016-03" db="EMBL/GenBank/DDBJ databases">
        <title>Gut transcriptome analysis on engorged females of Ornithodoros mimon (Acari: Argasidae) and phylogenetic inferences of soft ticks.</title>
        <authorList>
            <person name="Landulfo G.A."/>
            <person name="Giovanni D."/>
            <person name="Carvalho E."/>
            <person name="Junqueira-de-Azevedo I."/>
            <person name="Patane J."/>
            <person name="Mendoca R."/>
            <person name="Barros-Battesti D."/>
        </authorList>
    </citation>
    <scope>NUCLEOTIDE SEQUENCE</scope>
    <source>
        <strain evidence="1">Females</strain>
        <tissue evidence="1">Gut</tissue>
    </source>
</reference>
<evidence type="ECO:0000313" key="1">
    <source>
        <dbReference type="EMBL" id="JAR87021.1"/>
    </source>
</evidence>
<accession>A0A147B8C3</accession>
<feature type="non-terminal residue" evidence="1">
    <location>
        <position position="1"/>
    </location>
</feature>
<feature type="non-terminal residue" evidence="1">
    <location>
        <position position="209"/>
    </location>
</feature>
<protein>
    <submittedName>
        <fullName evidence="1">Fk506 binding protein 4</fullName>
    </submittedName>
</protein>
<organism evidence="1">
    <name type="scientific">Alectorobius mimon</name>
    <dbReference type="NCBI Taxonomy" id="360319"/>
    <lineage>
        <taxon>Eukaryota</taxon>
        <taxon>Metazoa</taxon>
        <taxon>Ecdysozoa</taxon>
        <taxon>Arthropoda</taxon>
        <taxon>Chelicerata</taxon>
        <taxon>Arachnida</taxon>
        <taxon>Acari</taxon>
        <taxon>Parasitiformes</taxon>
        <taxon>Ixodida</taxon>
        <taxon>Ixodoidea</taxon>
        <taxon>Argasidae</taxon>
        <taxon>Ornithodorinae</taxon>
        <taxon>Alectorobius</taxon>
    </lineage>
</organism>
<sequence>ARARLDGVLEVIDFEMAEGTVEVTGQHDSISLFLLFSFQRVLTLKKVHRSLVILKSQFVLPCLEEIGSFTLTDFSLFKLLVYIHLPRFFCVFKALELNNIVDRCIRGDVPLLVALGPKSMLRSNPEQGFFSLLHLLYGRLDTSNDVVLGSFTDDELQVPLVEDSLIVPALKIHCNSCMKFGRSVQLSSCHNPTLDASIFGRADVFQLPV</sequence>
<dbReference type="AlphaFoldDB" id="A0A147B8C3"/>
<dbReference type="EMBL" id="GEIB01001058">
    <property type="protein sequence ID" value="JAR87021.1"/>
    <property type="molecule type" value="Transcribed_RNA"/>
</dbReference>
<proteinExistence type="predicted"/>